<name>A0A0R2FAM7_9LACO</name>
<sequence>MTGFGANLRFGFVTDFNKNRLSVIKVCAVIKIAIAFTTFWLTIAKALFNQPHRLN</sequence>
<feature type="transmembrane region" description="Helical" evidence="1">
    <location>
        <begin position="23"/>
        <end position="48"/>
    </location>
</feature>
<gene>
    <name evidence="2" type="ORF">FD14_GL000302</name>
</gene>
<dbReference type="PATRIC" id="fig|1423804.4.peg.329"/>
<keyword evidence="1" id="KW-0812">Transmembrane</keyword>
<keyword evidence="1" id="KW-1133">Transmembrane helix</keyword>
<keyword evidence="3" id="KW-1185">Reference proteome</keyword>
<evidence type="ECO:0000313" key="3">
    <source>
        <dbReference type="Proteomes" id="UP000051442"/>
    </source>
</evidence>
<proteinExistence type="predicted"/>
<evidence type="ECO:0000256" key="1">
    <source>
        <dbReference type="SAM" id="Phobius"/>
    </source>
</evidence>
<dbReference type="EMBL" id="AYZM01000068">
    <property type="protein sequence ID" value="KRN25417.1"/>
    <property type="molecule type" value="Genomic_DNA"/>
</dbReference>
<comment type="caution">
    <text evidence="2">The sequence shown here is derived from an EMBL/GenBank/DDBJ whole genome shotgun (WGS) entry which is preliminary data.</text>
</comment>
<dbReference type="STRING" id="1423804.FD14_GL000302"/>
<dbReference type="Proteomes" id="UP000051442">
    <property type="component" value="Unassembled WGS sequence"/>
</dbReference>
<protein>
    <submittedName>
        <fullName evidence="2">Uncharacterized protein</fullName>
    </submittedName>
</protein>
<organism evidence="2 3">
    <name type="scientific">Secundilactobacillus similis DSM 23365 = JCM 2765</name>
    <dbReference type="NCBI Taxonomy" id="1423804"/>
    <lineage>
        <taxon>Bacteria</taxon>
        <taxon>Bacillati</taxon>
        <taxon>Bacillota</taxon>
        <taxon>Bacilli</taxon>
        <taxon>Lactobacillales</taxon>
        <taxon>Lactobacillaceae</taxon>
        <taxon>Secundilactobacillus</taxon>
    </lineage>
</organism>
<keyword evidence="1" id="KW-0472">Membrane</keyword>
<reference evidence="2 3" key="1">
    <citation type="journal article" date="2015" name="Genome Announc.">
        <title>Expanding the biotechnology potential of lactobacilli through comparative genomics of 213 strains and associated genera.</title>
        <authorList>
            <person name="Sun Z."/>
            <person name="Harris H.M."/>
            <person name="McCann A."/>
            <person name="Guo C."/>
            <person name="Argimon S."/>
            <person name="Zhang W."/>
            <person name="Yang X."/>
            <person name="Jeffery I.B."/>
            <person name="Cooney J.C."/>
            <person name="Kagawa T.F."/>
            <person name="Liu W."/>
            <person name="Song Y."/>
            <person name="Salvetti E."/>
            <person name="Wrobel A."/>
            <person name="Rasinkangas P."/>
            <person name="Parkhill J."/>
            <person name="Rea M.C."/>
            <person name="O'Sullivan O."/>
            <person name="Ritari J."/>
            <person name="Douillard F.P."/>
            <person name="Paul Ross R."/>
            <person name="Yang R."/>
            <person name="Briner A.E."/>
            <person name="Felis G.E."/>
            <person name="de Vos W.M."/>
            <person name="Barrangou R."/>
            <person name="Klaenhammer T.R."/>
            <person name="Caufield P.W."/>
            <person name="Cui Y."/>
            <person name="Zhang H."/>
            <person name="O'Toole P.W."/>
        </authorList>
    </citation>
    <scope>NUCLEOTIDE SEQUENCE [LARGE SCALE GENOMIC DNA]</scope>
    <source>
        <strain evidence="2 3">DSM 23365</strain>
    </source>
</reference>
<dbReference type="AlphaFoldDB" id="A0A0R2FAM7"/>
<accession>A0A0R2FAM7</accession>
<evidence type="ECO:0000313" key="2">
    <source>
        <dbReference type="EMBL" id="KRN25417.1"/>
    </source>
</evidence>